<keyword evidence="1" id="KW-0472">Membrane</keyword>
<feature type="transmembrane region" description="Helical" evidence="1">
    <location>
        <begin position="6"/>
        <end position="29"/>
    </location>
</feature>
<dbReference type="Pfam" id="PF05437">
    <property type="entry name" value="AzlD"/>
    <property type="match status" value="1"/>
</dbReference>
<evidence type="ECO:0000313" key="2">
    <source>
        <dbReference type="EMBL" id="RIX47070.1"/>
    </source>
</evidence>
<dbReference type="Proteomes" id="UP000266482">
    <property type="component" value="Unassembled WGS sequence"/>
</dbReference>
<dbReference type="EMBL" id="QXQA01000025">
    <property type="protein sequence ID" value="RIX47070.1"/>
    <property type="molecule type" value="Genomic_DNA"/>
</dbReference>
<protein>
    <submittedName>
        <fullName evidence="2">AzlD domain-containing protein</fullName>
    </submittedName>
</protein>
<feature type="transmembrane region" description="Helical" evidence="1">
    <location>
        <begin position="81"/>
        <end position="104"/>
    </location>
</feature>
<dbReference type="OrthoDB" id="7870017at2"/>
<keyword evidence="3" id="KW-1185">Reference proteome</keyword>
<dbReference type="AlphaFoldDB" id="A0A3A1ULF1"/>
<dbReference type="RefSeq" id="WP_119602998.1">
    <property type="nucleotide sequence ID" value="NZ_QXQA01000025.1"/>
</dbReference>
<comment type="caution">
    <text evidence="2">The sequence shown here is derived from an EMBL/GenBank/DDBJ whole genome shotgun (WGS) entry which is preliminary data.</text>
</comment>
<organism evidence="2 3">
    <name type="scientific">Paenibacillus nanensis</name>
    <dbReference type="NCBI Taxonomy" id="393251"/>
    <lineage>
        <taxon>Bacteria</taxon>
        <taxon>Bacillati</taxon>
        <taxon>Bacillota</taxon>
        <taxon>Bacilli</taxon>
        <taxon>Bacillales</taxon>
        <taxon>Paenibacillaceae</taxon>
        <taxon>Paenibacillus</taxon>
    </lineage>
</organism>
<evidence type="ECO:0000313" key="3">
    <source>
        <dbReference type="Proteomes" id="UP000266482"/>
    </source>
</evidence>
<gene>
    <name evidence="2" type="ORF">D3P08_25760</name>
</gene>
<keyword evidence="1" id="KW-0812">Transmembrane</keyword>
<sequence>MTIGTEFIWILIGTALVTLLPRVLPLSILSRVQMPSILLKYLRHIPVAVMAALLAQALLTSEEGFIPIQDNPRLLALLPTLAAALWSRSLLTTVIVGVLSMMLIRQFFG</sequence>
<proteinExistence type="predicted"/>
<evidence type="ECO:0000256" key="1">
    <source>
        <dbReference type="SAM" id="Phobius"/>
    </source>
</evidence>
<name>A0A3A1ULF1_9BACL</name>
<accession>A0A3A1ULF1</accession>
<keyword evidence="1" id="KW-1133">Transmembrane helix</keyword>
<reference evidence="2 3" key="1">
    <citation type="submission" date="2018-09" db="EMBL/GenBank/DDBJ databases">
        <title>Paenibacillus aracenensis nov. sp. isolated from a cave in southern Spain.</title>
        <authorList>
            <person name="Jurado V."/>
            <person name="Gutierrez-Patricio S."/>
            <person name="Gonzalez-Pimentel J.L."/>
            <person name="Miller A.Z."/>
            <person name="Laiz L."/>
            <person name="Saiz-Jimenez C."/>
        </authorList>
    </citation>
    <scope>NUCLEOTIDE SEQUENCE [LARGE SCALE GENOMIC DNA]</scope>
    <source>
        <strain evidence="2 3">DSM 22867</strain>
    </source>
</reference>
<dbReference type="InterPro" id="IPR008407">
    <property type="entry name" value="Brnchd-chn_aa_trnsp_AzlD"/>
</dbReference>